<dbReference type="InterPro" id="IPR013241">
    <property type="entry name" value="RNase_P_Pop3"/>
</dbReference>
<dbReference type="GO" id="GO:0005829">
    <property type="term" value="C:cytosol"/>
    <property type="evidence" value="ECO:0007669"/>
    <property type="project" value="TreeGrafter"/>
</dbReference>
<organism evidence="2 3">
    <name type="scientific">Exophiala bonariae</name>
    <dbReference type="NCBI Taxonomy" id="1690606"/>
    <lineage>
        <taxon>Eukaryota</taxon>
        <taxon>Fungi</taxon>
        <taxon>Dikarya</taxon>
        <taxon>Ascomycota</taxon>
        <taxon>Pezizomycotina</taxon>
        <taxon>Eurotiomycetes</taxon>
        <taxon>Chaetothyriomycetidae</taxon>
        <taxon>Chaetothyriales</taxon>
        <taxon>Herpotrichiellaceae</taxon>
        <taxon>Exophiala</taxon>
    </lineage>
</organism>
<comment type="caution">
    <text evidence="2">The sequence shown here is derived from an EMBL/GenBank/DDBJ whole genome shotgun (WGS) entry which is preliminary data.</text>
</comment>
<dbReference type="GeneID" id="89980217"/>
<gene>
    <name evidence="2" type="ORF">LTR84_012070</name>
</gene>
<feature type="region of interest" description="Disordered" evidence="1">
    <location>
        <begin position="154"/>
        <end position="177"/>
    </location>
</feature>
<proteinExistence type="predicted"/>
<dbReference type="GO" id="GO:0004526">
    <property type="term" value="F:ribonuclease P activity"/>
    <property type="evidence" value="ECO:0007669"/>
    <property type="project" value="TreeGrafter"/>
</dbReference>
<dbReference type="PANTHER" id="PTHR28272">
    <property type="entry name" value="RIBONUCLEASES P/MRP PROTEIN SUBUNIT POP3"/>
    <property type="match status" value="1"/>
</dbReference>
<dbReference type="Pfam" id="PF08228">
    <property type="entry name" value="RNase_P_pop3"/>
    <property type="match status" value="1"/>
</dbReference>
<evidence type="ECO:0000313" key="2">
    <source>
        <dbReference type="EMBL" id="KAK5056539.1"/>
    </source>
</evidence>
<dbReference type="GO" id="GO:0008033">
    <property type="term" value="P:tRNA processing"/>
    <property type="evidence" value="ECO:0007669"/>
    <property type="project" value="InterPro"/>
</dbReference>
<evidence type="ECO:0000313" key="3">
    <source>
        <dbReference type="Proteomes" id="UP001358417"/>
    </source>
</evidence>
<dbReference type="GO" id="GO:0000171">
    <property type="term" value="F:ribonuclease MRP activity"/>
    <property type="evidence" value="ECO:0007669"/>
    <property type="project" value="TreeGrafter"/>
</dbReference>
<evidence type="ECO:0000256" key="1">
    <source>
        <dbReference type="SAM" id="MobiDB-lite"/>
    </source>
</evidence>
<dbReference type="EMBL" id="JAVRRD010000007">
    <property type="protein sequence ID" value="KAK5056539.1"/>
    <property type="molecule type" value="Genomic_DNA"/>
</dbReference>
<dbReference type="AlphaFoldDB" id="A0AAV9NG64"/>
<dbReference type="GO" id="GO:0006364">
    <property type="term" value="P:rRNA processing"/>
    <property type="evidence" value="ECO:0007669"/>
    <property type="project" value="InterPro"/>
</dbReference>
<dbReference type="RefSeq" id="XP_064708255.1">
    <property type="nucleotide sequence ID" value="XM_064855595.1"/>
</dbReference>
<reference evidence="2 3" key="1">
    <citation type="submission" date="2023-08" db="EMBL/GenBank/DDBJ databases">
        <title>Black Yeasts Isolated from many extreme environments.</title>
        <authorList>
            <person name="Coleine C."/>
            <person name="Stajich J.E."/>
            <person name="Selbmann L."/>
        </authorList>
    </citation>
    <scope>NUCLEOTIDE SEQUENCE [LARGE SCALE GENOMIC DNA]</scope>
    <source>
        <strain evidence="2 3">CCFEE 5792</strain>
    </source>
</reference>
<keyword evidence="3" id="KW-1185">Reference proteome</keyword>
<dbReference type="GO" id="GO:0034965">
    <property type="term" value="P:intronic box C/D snoRNA processing"/>
    <property type="evidence" value="ECO:0007669"/>
    <property type="project" value="TreeGrafter"/>
</dbReference>
<dbReference type="Proteomes" id="UP001358417">
    <property type="component" value="Unassembled WGS sequence"/>
</dbReference>
<dbReference type="GO" id="GO:0005655">
    <property type="term" value="C:nucleolar ribonuclease P complex"/>
    <property type="evidence" value="ECO:0007669"/>
    <property type="project" value="TreeGrafter"/>
</dbReference>
<accession>A0AAV9NG64</accession>
<dbReference type="PANTHER" id="PTHR28272:SF1">
    <property type="entry name" value="RIBONUCLEASES P_MRP PROTEIN SUBUNIT POP3"/>
    <property type="match status" value="1"/>
</dbReference>
<name>A0AAV9NG64_9EURO</name>
<sequence>MPEITSHLTIGFNTTIRRLEALSQVRRPSSFSKPQKSSSGSSKAEPTNLFAVLVCRRSFPEVLTSSIPSMLVTAATKPSRARLIDISPQSEAKIAEALKQPRVGVLGIEFDAPGVNNLSRFVLENIHEVDIPWLEQQSVPTYLPVNIESTAITPKAKSSMDTRKRKGKIHEASTSES</sequence>
<dbReference type="GO" id="GO:0000172">
    <property type="term" value="C:ribonuclease MRP complex"/>
    <property type="evidence" value="ECO:0007669"/>
    <property type="project" value="TreeGrafter"/>
</dbReference>
<protein>
    <submittedName>
        <fullName evidence="2">Uncharacterized protein</fullName>
    </submittedName>
</protein>